<dbReference type="Pfam" id="PF22379">
    <property type="entry name" value="OB_MCM10"/>
    <property type="match status" value="1"/>
</dbReference>
<evidence type="ECO:0000313" key="3">
    <source>
        <dbReference type="EMBL" id="EWM26081.1"/>
    </source>
</evidence>
<dbReference type="GO" id="GO:0003697">
    <property type="term" value="F:single-stranded DNA binding"/>
    <property type="evidence" value="ECO:0007669"/>
    <property type="project" value="InterPro"/>
</dbReference>
<dbReference type="GO" id="GO:0003688">
    <property type="term" value="F:DNA replication origin binding"/>
    <property type="evidence" value="ECO:0007669"/>
    <property type="project" value="TreeGrafter"/>
</dbReference>
<reference evidence="3 4" key="1">
    <citation type="journal article" date="2014" name="Mol. Plant">
        <title>Chromosome Scale Genome Assembly and Transcriptome Profiling of Nannochloropsis gaditana in Nitrogen Depletion.</title>
        <authorList>
            <person name="Corteggiani Carpinelli E."/>
            <person name="Telatin A."/>
            <person name="Vitulo N."/>
            <person name="Forcato C."/>
            <person name="D'Angelo M."/>
            <person name="Schiavon R."/>
            <person name="Vezzi A."/>
            <person name="Giacometti G.M."/>
            <person name="Morosinotto T."/>
            <person name="Valle G."/>
        </authorList>
    </citation>
    <scope>NUCLEOTIDE SEQUENCE [LARGE SCALE GENOMIC DNA]</scope>
    <source>
        <strain evidence="3 4">B-31</strain>
    </source>
</reference>
<dbReference type="PANTHER" id="PTHR13454:SF11">
    <property type="entry name" value="PROTEIN MCM10 HOMOLOG"/>
    <property type="match status" value="1"/>
</dbReference>
<dbReference type="PANTHER" id="PTHR13454">
    <property type="entry name" value="PROTEIN MCM10 HOMOLOG"/>
    <property type="match status" value="1"/>
</dbReference>
<dbReference type="Gene3D" id="2.40.50.140">
    <property type="entry name" value="Nucleic acid-binding proteins"/>
    <property type="match status" value="1"/>
</dbReference>
<dbReference type="EMBL" id="AZIL01000703">
    <property type="protein sequence ID" value="EWM26081.1"/>
    <property type="molecule type" value="Genomic_DNA"/>
</dbReference>
<proteinExistence type="predicted"/>
<accession>W7TZK0</accession>
<feature type="domain" description="Replication factor Mcm10 C-terminal" evidence="2">
    <location>
        <begin position="312"/>
        <end position="619"/>
    </location>
</feature>
<evidence type="ECO:0000259" key="2">
    <source>
        <dbReference type="SMART" id="SM01280"/>
    </source>
</evidence>
<dbReference type="GO" id="GO:0043596">
    <property type="term" value="C:nuclear replication fork"/>
    <property type="evidence" value="ECO:0007669"/>
    <property type="project" value="TreeGrafter"/>
</dbReference>
<protein>
    <submittedName>
        <fullName evidence="3">Replication factor Mcm10</fullName>
    </submittedName>
</protein>
<organism evidence="3 4">
    <name type="scientific">Nannochloropsis gaditana</name>
    <dbReference type="NCBI Taxonomy" id="72520"/>
    <lineage>
        <taxon>Eukaryota</taxon>
        <taxon>Sar</taxon>
        <taxon>Stramenopiles</taxon>
        <taxon>Ochrophyta</taxon>
        <taxon>Eustigmatophyceae</taxon>
        <taxon>Eustigmatales</taxon>
        <taxon>Monodopsidaceae</taxon>
        <taxon>Nannochloropsis</taxon>
    </lineage>
</organism>
<evidence type="ECO:0000313" key="4">
    <source>
        <dbReference type="Proteomes" id="UP000019335"/>
    </source>
</evidence>
<feature type="region of interest" description="Disordered" evidence="1">
    <location>
        <begin position="330"/>
        <end position="349"/>
    </location>
</feature>
<dbReference type="InterPro" id="IPR012340">
    <property type="entry name" value="NA-bd_OB-fold"/>
</dbReference>
<dbReference type="OrthoDB" id="273123at2759"/>
<dbReference type="Proteomes" id="UP000019335">
    <property type="component" value="Chromosome 9"/>
</dbReference>
<comment type="caution">
    <text evidence="3">The sequence shown here is derived from an EMBL/GenBank/DDBJ whole genome shotgun (WGS) entry which is preliminary data.</text>
</comment>
<sequence>MMMNEAHAWAVGRPGWATLVININRNIDERSKRTEPAPLSPCKGLPLTHPCAIDAAPTKMSRLIPFELSTLKKSSDEIENSIAGRPLLQVNDIGGVLSPNYALVGVLGEKEPRKQSKNGCNYIVWFIDNLKGQSIKILLFGDAVLSGENVPLGAVCLLLDPVGSRPAPSAAMSLKIHKPHQVIQIGLSAHYATCGFIDPYGFECDKVYNRHNARFCKVHSATPPSSQALSLPNRVAITAPSRAITSSLPTGTTRPCGLRGHNGKPHISRPTMSVDRPSSLIQKPGKIARYQPKKRELLEKIIKRDQPHRSYTWQPTLSRTARTVNVPESRTNQTFDGHVGGTNLGTGDRSARMDVQQTAKENGVRGIAAILAADELNKDGEVLIPEPSRIFARGPDSVAYAAFRHEQEAKRQARQVGALQYRQLQQKQSEAKAVRAMNFCKRMGGTIRMIQKPENVMLKPKPRMTVPSSAGNRRQLYADGMGLNEAESLMKSKSKHSAEARGELMEHLHGVFEALGEKETRAEYFKNLSSIEVVAVSCQECNRLFEKHPRLCAKRGHILKRLTIKKRFFICGNQGCSEEVSMLGSAAPHEACSRCGEKLWRAKGKGSKAAAGGDTRAKSNGVGVLIPAVSEWNRNADLSSLYTE</sequence>
<evidence type="ECO:0000256" key="1">
    <source>
        <dbReference type="SAM" id="MobiDB-lite"/>
    </source>
</evidence>
<dbReference type="InterPro" id="IPR055065">
    <property type="entry name" value="OB_MCM10"/>
</dbReference>
<dbReference type="Pfam" id="PF24863">
    <property type="entry name" value="zf-CCCH_Mcm10"/>
    <property type="match status" value="1"/>
</dbReference>
<dbReference type="AlphaFoldDB" id="W7TZK0"/>
<dbReference type="InterPro" id="IPR015411">
    <property type="entry name" value="Rep_factor_Mcm10_C"/>
</dbReference>
<keyword evidence="4" id="KW-1185">Reference proteome</keyword>
<gene>
    <name evidence="3" type="ORF">Naga_100014g56</name>
</gene>
<dbReference type="InterPro" id="IPR040184">
    <property type="entry name" value="Mcm10"/>
</dbReference>
<name>W7TZK0_9STRA</name>
<dbReference type="SMART" id="SM01280">
    <property type="entry name" value="Mcm10"/>
    <property type="match status" value="1"/>
</dbReference>
<feature type="region of interest" description="Disordered" evidence="1">
    <location>
        <begin position="246"/>
        <end position="278"/>
    </location>
</feature>
<dbReference type="GO" id="GO:0006270">
    <property type="term" value="P:DNA replication initiation"/>
    <property type="evidence" value="ECO:0007669"/>
    <property type="project" value="InterPro"/>
</dbReference>